<evidence type="ECO:0000313" key="2">
    <source>
        <dbReference type="EMBL" id="KAK7268076.1"/>
    </source>
</evidence>
<name>A0AAN9ICR4_CROPI</name>
<dbReference type="Pfam" id="PF13456">
    <property type="entry name" value="RVT_3"/>
    <property type="match status" value="1"/>
</dbReference>
<gene>
    <name evidence="2" type="ORF">RIF29_20762</name>
</gene>
<accession>A0AAN9ICR4</accession>
<keyword evidence="3" id="KW-1185">Reference proteome</keyword>
<dbReference type="AlphaFoldDB" id="A0AAN9ICR4"/>
<proteinExistence type="predicted"/>
<dbReference type="GO" id="GO:0004523">
    <property type="term" value="F:RNA-DNA hybrid ribonuclease activity"/>
    <property type="evidence" value="ECO:0007669"/>
    <property type="project" value="InterPro"/>
</dbReference>
<dbReference type="InterPro" id="IPR002156">
    <property type="entry name" value="RNaseH_domain"/>
</dbReference>
<dbReference type="EMBL" id="JAYWIO010000004">
    <property type="protein sequence ID" value="KAK7268076.1"/>
    <property type="molecule type" value="Genomic_DNA"/>
</dbReference>
<dbReference type="Proteomes" id="UP001372338">
    <property type="component" value="Unassembled WGS sequence"/>
</dbReference>
<comment type="caution">
    <text evidence="2">The sequence shown here is derived from an EMBL/GenBank/DDBJ whole genome shotgun (WGS) entry which is preliminary data.</text>
</comment>
<feature type="domain" description="RNase H type-1" evidence="1">
    <location>
        <begin position="2"/>
        <end position="65"/>
    </location>
</feature>
<organism evidence="2 3">
    <name type="scientific">Crotalaria pallida</name>
    <name type="common">Smooth rattlebox</name>
    <name type="synonym">Crotalaria striata</name>
    <dbReference type="NCBI Taxonomy" id="3830"/>
    <lineage>
        <taxon>Eukaryota</taxon>
        <taxon>Viridiplantae</taxon>
        <taxon>Streptophyta</taxon>
        <taxon>Embryophyta</taxon>
        <taxon>Tracheophyta</taxon>
        <taxon>Spermatophyta</taxon>
        <taxon>Magnoliopsida</taxon>
        <taxon>eudicotyledons</taxon>
        <taxon>Gunneridae</taxon>
        <taxon>Pentapetalae</taxon>
        <taxon>rosids</taxon>
        <taxon>fabids</taxon>
        <taxon>Fabales</taxon>
        <taxon>Fabaceae</taxon>
        <taxon>Papilionoideae</taxon>
        <taxon>50 kb inversion clade</taxon>
        <taxon>genistoids sensu lato</taxon>
        <taxon>core genistoids</taxon>
        <taxon>Crotalarieae</taxon>
        <taxon>Crotalaria</taxon>
    </lineage>
</organism>
<dbReference type="SUPFAM" id="SSF53098">
    <property type="entry name" value="Ribonuclease H-like"/>
    <property type="match status" value="1"/>
</dbReference>
<protein>
    <recommendedName>
        <fullName evidence="1">RNase H type-1 domain-containing protein</fullName>
    </recommendedName>
</protein>
<evidence type="ECO:0000259" key="1">
    <source>
        <dbReference type="Pfam" id="PF13456"/>
    </source>
</evidence>
<dbReference type="InterPro" id="IPR012337">
    <property type="entry name" value="RNaseH-like_sf"/>
</dbReference>
<reference evidence="2 3" key="1">
    <citation type="submission" date="2024-01" db="EMBL/GenBank/DDBJ databases">
        <title>The genomes of 5 underutilized Papilionoideae crops provide insights into root nodulation and disease resistanc.</title>
        <authorList>
            <person name="Yuan L."/>
        </authorList>
    </citation>
    <scope>NUCLEOTIDE SEQUENCE [LARGE SCALE GENOMIC DNA]</scope>
    <source>
        <strain evidence="2">ZHUSHIDOU_FW_LH</strain>
        <tissue evidence="2">Leaf</tissue>
    </source>
</reference>
<evidence type="ECO:0000313" key="3">
    <source>
        <dbReference type="Proteomes" id="UP001372338"/>
    </source>
</evidence>
<sequence length="82" mass="9095">MAARWGLKLALDRGLRKIVLNSDSLLLCNAMLGNHIPFHIIGLAQDCLAICNDFYEFFIKYVLEETTPTDVSKAALADLLAN</sequence>
<dbReference type="GO" id="GO:0003676">
    <property type="term" value="F:nucleic acid binding"/>
    <property type="evidence" value="ECO:0007669"/>
    <property type="project" value="InterPro"/>
</dbReference>